<dbReference type="OrthoDB" id="5131365at2759"/>
<accession>A0A9P9D8H1</accession>
<evidence type="ECO:0000313" key="2">
    <source>
        <dbReference type="Proteomes" id="UP000717696"/>
    </source>
</evidence>
<comment type="caution">
    <text evidence="1">The sequence shown here is derived from an EMBL/GenBank/DDBJ whole genome shotgun (WGS) entry which is preliminary data.</text>
</comment>
<evidence type="ECO:0000313" key="1">
    <source>
        <dbReference type="EMBL" id="KAH7114715.1"/>
    </source>
</evidence>
<dbReference type="AlphaFoldDB" id="A0A9P9D8H1"/>
<organism evidence="1 2">
    <name type="scientific">Dactylonectria estremocensis</name>
    <dbReference type="NCBI Taxonomy" id="1079267"/>
    <lineage>
        <taxon>Eukaryota</taxon>
        <taxon>Fungi</taxon>
        <taxon>Dikarya</taxon>
        <taxon>Ascomycota</taxon>
        <taxon>Pezizomycotina</taxon>
        <taxon>Sordariomycetes</taxon>
        <taxon>Hypocreomycetidae</taxon>
        <taxon>Hypocreales</taxon>
        <taxon>Nectriaceae</taxon>
        <taxon>Dactylonectria</taxon>
    </lineage>
</organism>
<sequence length="205" mass="23637">MDDEGYDPAYYYDVELDYRSPVLESRSASPAGQSQQRSHRSSLPLLQLNDWEEDRAYDEFPPTCIHYSLAWKLRLSAGKRLMKLTLNPELEQDLVLAPGALWNRSLKQKVEDRLQKKTPPTERYEPEETNVVVSVSDRGEEDLSNSYPAFNINWEEVEKQLRTWSPLFRGGRKLKIDVTFICKSTIDPAAMKTRSSTRSSPPIKP</sequence>
<gene>
    <name evidence="1" type="ORF">B0J13DRAFT_613615</name>
</gene>
<protein>
    <submittedName>
        <fullName evidence="1">Uncharacterized protein</fullName>
    </submittedName>
</protein>
<name>A0A9P9D8H1_9HYPO</name>
<reference evidence="1" key="1">
    <citation type="journal article" date="2021" name="Nat. Commun.">
        <title>Genetic determinants of endophytism in the Arabidopsis root mycobiome.</title>
        <authorList>
            <person name="Mesny F."/>
            <person name="Miyauchi S."/>
            <person name="Thiergart T."/>
            <person name="Pickel B."/>
            <person name="Atanasova L."/>
            <person name="Karlsson M."/>
            <person name="Huettel B."/>
            <person name="Barry K.W."/>
            <person name="Haridas S."/>
            <person name="Chen C."/>
            <person name="Bauer D."/>
            <person name="Andreopoulos W."/>
            <person name="Pangilinan J."/>
            <person name="LaButti K."/>
            <person name="Riley R."/>
            <person name="Lipzen A."/>
            <person name="Clum A."/>
            <person name="Drula E."/>
            <person name="Henrissat B."/>
            <person name="Kohler A."/>
            <person name="Grigoriev I.V."/>
            <person name="Martin F.M."/>
            <person name="Hacquard S."/>
        </authorList>
    </citation>
    <scope>NUCLEOTIDE SEQUENCE</scope>
    <source>
        <strain evidence="1">MPI-CAGE-AT-0021</strain>
    </source>
</reference>
<dbReference type="Proteomes" id="UP000717696">
    <property type="component" value="Unassembled WGS sequence"/>
</dbReference>
<proteinExistence type="predicted"/>
<dbReference type="EMBL" id="JAGMUU010000041">
    <property type="protein sequence ID" value="KAH7114715.1"/>
    <property type="molecule type" value="Genomic_DNA"/>
</dbReference>
<keyword evidence="2" id="KW-1185">Reference proteome</keyword>